<organism evidence="1 2">
    <name type="scientific">Neurospora intermedia</name>
    <dbReference type="NCBI Taxonomy" id="5142"/>
    <lineage>
        <taxon>Eukaryota</taxon>
        <taxon>Fungi</taxon>
        <taxon>Dikarya</taxon>
        <taxon>Ascomycota</taxon>
        <taxon>Pezizomycotina</taxon>
        <taxon>Sordariomycetes</taxon>
        <taxon>Sordariomycetidae</taxon>
        <taxon>Sordariales</taxon>
        <taxon>Sordariaceae</taxon>
        <taxon>Neurospora</taxon>
    </lineage>
</organism>
<evidence type="ECO:0000313" key="2">
    <source>
        <dbReference type="Proteomes" id="UP001451303"/>
    </source>
</evidence>
<dbReference type="EMBL" id="JAVLET010000001">
    <property type="protein sequence ID" value="KAL0474461.1"/>
    <property type="molecule type" value="Genomic_DNA"/>
</dbReference>
<comment type="caution">
    <text evidence="1">The sequence shown here is derived from an EMBL/GenBank/DDBJ whole genome shotgun (WGS) entry which is preliminary data.</text>
</comment>
<sequence length="75" mass="8462">MPLDLHPSFLSVTTNPGGLQRPECRESRLGHTFFSLWGFAFSKWAKDVDDEWIGGIAARPWRRSRAVGTANCKEV</sequence>
<reference evidence="1 2" key="1">
    <citation type="submission" date="2023-09" db="EMBL/GenBank/DDBJ databases">
        <title>Multi-omics analysis of a traditional fermented food reveals byproduct-associated fungal strains for waste-to-food upcycling.</title>
        <authorList>
            <consortium name="Lawrence Berkeley National Laboratory"/>
            <person name="Rekdal V.M."/>
            <person name="Villalobos-Escobedo J.M."/>
            <person name="Rodriguez-Valeron N."/>
            <person name="Garcia M.O."/>
            <person name="Vasquez D.P."/>
            <person name="Damayanti I."/>
            <person name="Sorensen P.M."/>
            <person name="Baidoo E.E."/>
            <person name="De Carvalho A.C."/>
            <person name="Riley R."/>
            <person name="Lipzen A."/>
            <person name="He G."/>
            <person name="Yan M."/>
            <person name="Haridas S."/>
            <person name="Daum C."/>
            <person name="Yoshinaga Y."/>
            <person name="Ng V."/>
            <person name="Grigoriev I.V."/>
            <person name="Munk R."/>
            <person name="Nuraida L."/>
            <person name="Wijaya C.H."/>
            <person name="Morales P.-C."/>
            <person name="Keasling J.D."/>
        </authorList>
    </citation>
    <scope>NUCLEOTIDE SEQUENCE [LARGE SCALE GENOMIC DNA]</scope>
    <source>
        <strain evidence="1 2">FGSC 2613</strain>
    </source>
</reference>
<gene>
    <name evidence="1" type="ORF">QR685DRAFT_433561</name>
</gene>
<proteinExistence type="predicted"/>
<protein>
    <submittedName>
        <fullName evidence="1">Uncharacterized protein</fullName>
    </submittedName>
</protein>
<name>A0ABR3DP74_NEUIN</name>
<keyword evidence="2" id="KW-1185">Reference proteome</keyword>
<dbReference type="Proteomes" id="UP001451303">
    <property type="component" value="Unassembled WGS sequence"/>
</dbReference>
<evidence type="ECO:0000313" key="1">
    <source>
        <dbReference type="EMBL" id="KAL0474461.1"/>
    </source>
</evidence>
<accession>A0ABR3DP74</accession>